<dbReference type="Pfam" id="PF01614">
    <property type="entry name" value="IclR_C"/>
    <property type="match status" value="1"/>
</dbReference>
<dbReference type="AlphaFoldDB" id="A0A4R4ZDD2"/>
<keyword evidence="2" id="KW-0238">DNA-binding</keyword>
<dbReference type="GO" id="GO:0003677">
    <property type="term" value="F:DNA binding"/>
    <property type="evidence" value="ECO:0007669"/>
    <property type="project" value="UniProtKB-KW"/>
</dbReference>
<keyword evidence="1" id="KW-0805">Transcription regulation</keyword>
<evidence type="ECO:0000256" key="3">
    <source>
        <dbReference type="ARBA" id="ARBA00023163"/>
    </source>
</evidence>
<name>A0A4R4ZDD2_9PSEU</name>
<evidence type="ECO:0000259" key="6">
    <source>
        <dbReference type="PROSITE" id="PS51078"/>
    </source>
</evidence>
<proteinExistence type="predicted"/>
<evidence type="ECO:0000256" key="2">
    <source>
        <dbReference type="ARBA" id="ARBA00023125"/>
    </source>
</evidence>
<dbReference type="InterPro" id="IPR050707">
    <property type="entry name" value="HTH_MetabolicPath_Reg"/>
</dbReference>
<accession>A0A4R4ZDD2</accession>
<protein>
    <submittedName>
        <fullName evidence="7">MarR family transcriptional regulator</fullName>
    </submittedName>
</protein>
<dbReference type="InterPro" id="IPR029016">
    <property type="entry name" value="GAF-like_dom_sf"/>
</dbReference>
<dbReference type="PROSITE" id="PS51077">
    <property type="entry name" value="HTH_ICLR"/>
    <property type="match status" value="1"/>
</dbReference>
<dbReference type="Gene3D" id="1.10.10.10">
    <property type="entry name" value="Winged helix-like DNA-binding domain superfamily/Winged helix DNA-binding domain"/>
    <property type="match status" value="1"/>
</dbReference>
<evidence type="ECO:0000313" key="8">
    <source>
        <dbReference type="Proteomes" id="UP000294947"/>
    </source>
</evidence>
<evidence type="ECO:0000256" key="1">
    <source>
        <dbReference type="ARBA" id="ARBA00023015"/>
    </source>
</evidence>
<dbReference type="InterPro" id="IPR036390">
    <property type="entry name" value="WH_DNA-bd_sf"/>
</dbReference>
<organism evidence="7 8">
    <name type="scientific">Saccharopolyspora elongata</name>
    <dbReference type="NCBI Taxonomy" id="2530387"/>
    <lineage>
        <taxon>Bacteria</taxon>
        <taxon>Bacillati</taxon>
        <taxon>Actinomycetota</taxon>
        <taxon>Actinomycetes</taxon>
        <taxon>Pseudonocardiales</taxon>
        <taxon>Pseudonocardiaceae</taxon>
        <taxon>Saccharopolyspora</taxon>
    </lineage>
</organism>
<sequence>MLRESTGDVVEHGTHGKIGEVEHNGPILPSPPRSSIDARKFGDYVAGKPPPPNGNGTLGRLADADSAARKQRQLAGAPNAADFSEALARGLAVLAAFDGENRRLTQADLARKLDLSRATVRRAVLTLEHLGYVRAEGRAYELSPRILRLAAGYLTSNVTGAVMQPVCDRICARLQEACSVAVLDGADAVVIARAVPNQLIQVGSGIGFRTPASISSLGKVLLAHLPEQERPGALDAAGARADALAGIERVGYCYVANDVEPGAHSIAVPLRRWDGRVIAALHVGCNIERISPETMHGDVLALLQEAADELHAQLI</sequence>
<dbReference type="OrthoDB" id="9807558at2"/>
<dbReference type="Gene3D" id="3.30.450.40">
    <property type="match status" value="1"/>
</dbReference>
<dbReference type="SUPFAM" id="SSF46785">
    <property type="entry name" value="Winged helix' DNA-binding domain"/>
    <property type="match status" value="1"/>
</dbReference>
<evidence type="ECO:0000313" key="7">
    <source>
        <dbReference type="EMBL" id="TDD56056.1"/>
    </source>
</evidence>
<dbReference type="PANTHER" id="PTHR30136:SF34">
    <property type="entry name" value="TRANSCRIPTIONAL REGULATOR"/>
    <property type="match status" value="1"/>
</dbReference>
<dbReference type="Pfam" id="PF09339">
    <property type="entry name" value="HTH_IclR"/>
    <property type="match status" value="1"/>
</dbReference>
<dbReference type="SMART" id="SM00346">
    <property type="entry name" value="HTH_ICLR"/>
    <property type="match status" value="1"/>
</dbReference>
<reference evidence="7 8" key="1">
    <citation type="submission" date="2019-03" db="EMBL/GenBank/DDBJ databases">
        <title>Draft genome sequences of novel Actinobacteria.</title>
        <authorList>
            <person name="Sahin N."/>
            <person name="Ay H."/>
            <person name="Saygin H."/>
        </authorList>
    </citation>
    <scope>NUCLEOTIDE SEQUENCE [LARGE SCALE GENOMIC DNA]</scope>
    <source>
        <strain evidence="7 8">7K502</strain>
    </source>
</reference>
<evidence type="ECO:0000259" key="5">
    <source>
        <dbReference type="PROSITE" id="PS51077"/>
    </source>
</evidence>
<evidence type="ECO:0000256" key="4">
    <source>
        <dbReference type="SAM" id="MobiDB-lite"/>
    </source>
</evidence>
<keyword evidence="8" id="KW-1185">Reference proteome</keyword>
<dbReference type="InterPro" id="IPR014757">
    <property type="entry name" value="Tscrpt_reg_IclR_C"/>
</dbReference>
<dbReference type="GO" id="GO:0045892">
    <property type="term" value="P:negative regulation of DNA-templated transcription"/>
    <property type="evidence" value="ECO:0007669"/>
    <property type="project" value="TreeGrafter"/>
</dbReference>
<gene>
    <name evidence="7" type="ORF">E1288_02570</name>
</gene>
<comment type="caution">
    <text evidence="7">The sequence shown here is derived from an EMBL/GenBank/DDBJ whole genome shotgun (WGS) entry which is preliminary data.</text>
</comment>
<dbReference type="GO" id="GO:0003700">
    <property type="term" value="F:DNA-binding transcription factor activity"/>
    <property type="evidence" value="ECO:0007669"/>
    <property type="project" value="TreeGrafter"/>
</dbReference>
<dbReference type="EMBL" id="SMKW01000002">
    <property type="protein sequence ID" value="TDD56056.1"/>
    <property type="molecule type" value="Genomic_DNA"/>
</dbReference>
<dbReference type="PANTHER" id="PTHR30136">
    <property type="entry name" value="HELIX-TURN-HELIX TRANSCRIPTIONAL REGULATOR, ICLR FAMILY"/>
    <property type="match status" value="1"/>
</dbReference>
<dbReference type="InterPro" id="IPR005471">
    <property type="entry name" value="Tscrpt_reg_IclR_N"/>
</dbReference>
<dbReference type="InterPro" id="IPR036388">
    <property type="entry name" value="WH-like_DNA-bd_sf"/>
</dbReference>
<dbReference type="SUPFAM" id="SSF55781">
    <property type="entry name" value="GAF domain-like"/>
    <property type="match status" value="1"/>
</dbReference>
<dbReference type="Proteomes" id="UP000294947">
    <property type="component" value="Unassembled WGS sequence"/>
</dbReference>
<dbReference type="PROSITE" id="PS51078">
    <property type="entry name" value="ICLR_ED"/>
    <property type="match status" value="1"/>
</dbReference>
<feature type="domain" description="HTH iclR-type" evidence="5">
    <location>
        <begin position="84"/>
        <end position="144"/>
    </location>
</feature>
<feature type="region of interest" description="Disordered" evidence="4">
    <location>
        <begin position="1"/>
        <end position="34"/>
    </location>
</feature>
<keyword evidence="3" id="KW-0804">Transcription</keyword>
<feature type="compositionally biased region" description="Basic and acidic residues" evidence="4">
    <location>
        <begin position="1"/>
        <end position="23"/>
    </location>
</feature>
<feature type="domain" description="IclR-ED" evidence="6">
    <location>
        <begin position="145"/>
        <end position="315"/>
    </location>
</feature>